<comment type="caution">
    <text evidence="2">The sequence shown here is derived from an EMBL/GenBank/DDBJ whole genome shotgun (WGS) entry which is preliminary data.</text>
</comment>
<dbReference type="Pfam" id="PF02720">
    <property type="entry name" value="DUF222"/>
    <property type="match status" value="1"/>
</dbReference>
<reference evidence="3" key="2">
    <citation type="submission" date="2016-02" db="EMBL/GenBank/DDBJ databases">
        <title>Draft genome sequence of five rapidly growing Mycobacterium species.</title>
        <authorList>
            <person name="Katahira K."/>
            <person name="Gotou Y."/>
            <person name="Iida K."/>
            <person name="Ogura Y."/>
            <person name="Hayashi T."/>
        </authorList>
    </citation>
    <scope>NUCLEOTIDE SEQUENCE [LARGE SCALE GENOMIC DNA]</scope>
    <source>
        <strain evidence="3">JCM15298</strain>
    </source>
</reference>
<feature type="domain" description="DUF222" evidence="1">
    <location>
        <begin position="15"/>
        <end position="98"/>
    </location>
</feature>
<dbReference type="AlphaFoldDB" id="A0A100WEA4"/>
<accession>A0A100WEA4</accession>
<keyword evidence="3" id="KW-1185">Reference proteome</keyword>
<dbReference type="InterPro" id="IPR003870">
    <property type="entry name" value="DUF222"/>
</dbReference>
<gene>
    <name evidence="2" type="ORF">RMCC_3638</name>
</gene>
<protein>
    <recommendedName>
        <fullName evidence="1">DUF222 domain-containing protein</fullName>
    </recommendedName>
</protein>
<sequence length="98" mass="10663">MEPKERLAVLFDEIGELCGQRNAIDGRLVEIVAEIDRDELAGMTGCRTIAALVAWKTGATPRNAETMVAVAHRLDEFPRCADGLREGRLSLDQVGVIA</sequence>
<organism evidence="2 3">
    <name type="scientific">Mycolicibacterium canariasense</name>
    <name type="common">Mycobacterium canariasense</name>
    <dbReference type="NCBI Taxonomy" id="228230"/>
    <lineage>
        <taxon>Bacteria</taxon>
        <taxon>Bacillati</taxon>
        <taxon>Actinomycetota</taxon>
        <taxon>Actinomycetes</taxon>
        <taxon>Mycobacteriales</taxon>
        <taxon>Mycobacteriaceae</taxon>
        <taxon>Mycolicibacterium</taxon>
    </lineage>
</organism>
<name>A0A100WEA4_MYCCR</name>
<dbReference type="EMBL" id="BCSY01000056">
    <property type="protein sequence ID" value="GAS96672.1"/>
    <property type="molecule type" value="Genomic_DNA"/>
</dbReference>
<reference evidence="3" key="1">
    <citation type="journal article" date="2016" name="Genome Announc.">
        <title>Draft Genome Sequences of Five Rapidly Growing Mycobacterium Species, M. thermoresistibile, M. fortuitum subsp. acetamidolyticum, M. canariasense, M. brisbanense, and M. novocastrense.</title>
        <authorList>
            <person name="Katahira K."/>
            <person name="Ogura Y."/>
            <person name="Gotoh Y."/>
            <person name="Hayashi T."/>
        </authorList>
    </citation>
    <scope>NUCLEOTIDE SEQUENCE [LARGE SCALE GENOMIC DNA]</scope>
    <source>
        <strain evidence="3">JCM15298</strain>
    </source>
</reference>
<dbReference type="STRING" id="228230.RMCC_3638"/>
<dbReference type="Proteomes" id="UP000069443">
    <property type="component" value="Unassembled WGS sequence"/>
</dbReference>
<evidence type="ECO:0000313" key="3">
    <source>
        <dbReference type="Proteomes" id="UP000069443"/>
    </source>
</evidence>
<proteinExistence type="predicted"/>
<evidence type="ECO:0000313" key="2">
    <source>
        <dbReference type="EMBL" id="GAS96672.1"/>
    </source>
</evidence>
<evidence type="ECO:0000259" key="1">
    <source>
        <dbReference type="Pfam" id="PF02720"/>
    </source>
</evidence>